<name>A0A1E7X678_9BURK</name>
<evidence type="ECO:0000259" key="9">
    <source>
        <dbReference type="PROSITE" id="PS51144"/>
    </source>
</evidence>
<evidence type="ECO:0000256" key="1">
    <source>
        <dbReference type="ARBA" id="ARBA00010718"/>
    </source>
</evidence>
<keyword evidence="3" id="KW-0479">Metal-binding</keyword>
<feature type="domain" description="Alpha-carbonic anhydrase" evidence="9">
    <location>
        <begin position="149"/>
        <end position="371"/>
    </location>
</feature>
<evidence type="ECO:0000256" key="3">
    <source>
        <dbReference type="ARBA" id="ARBA00022723"/>
    </source>
</evidence>
<dbReference type="Pfam" id="PF00194">
    <property type="entry name" value="Carb_anhydrase"/>
    <property type="match status" value="1"/>
</dbReference>
<feature type="region of interest" description="Disordered" evidence="7">
    <location>
        <begin position="50"/>
        <end position="99"/>
    </location>
</feature>
<comment type="similarity">
    <text evidence="1">Belongs to the alpha-carbonic anhydrase family.</text>
</comment>
<evidence type="ECO:0000256" key="2">
    <source>
        <dbReference type="ARBA" id="ARBA00012925"/>
    </source>
</evidence>
<dbReference type="RefSeq" id="WP_070246492.1">
    <property type="nucleotide sequence ID" value="NZ_LROM01000048.1"/>
</dbReference>
<feature type="chain" id="PRO_5009208423" description="carbonic anhydrase" evidence="8">
    <location>
        <begin position="19"/>
        <end position="371"/>
    </location>
</feature>
<evidence type="ECO:0000256" key="5">
    <source>
        <dbReference type="ARBA" id="ARBA00023239"/>
    </source>
</evidence>
<dbReference type="InterPro" id="IPR041891">
    <property type="entry name" value="Alpha_CA_prokaryot-like"/>
</dbReference>
<proteinExistence type="inferred from homology"/>
<dbReference type="Gene3D" id="3.10.200.10">
    <property type="entry name" value="Alpha carbonic anhydrase"/>
    <property type="match status" value="1"/>
</dbReference>
<organism evidence="10 11">
    <name type="scientific">Duganella phyllosphaerae</name>
    <dbReference type="NCBI Taxonomy" id="762836"/>
    <lineage>
        <taxon>Bacteria</taxon>
        <taxon>Pseudomonadati</taxon>
        <taxon>Pseudomonadota</taxon>
        <taxon>Betaproteobacteria</taxon>
        <taxon>Burkholderiales</taxon>
        <taxon>Oxalobacteraceae</taxon>
        <taxon>Telluria group</taxon>
        <taxon>Duganella</taxon>
    </lineage>
</organism>
<dbReference type="AlphaFoldDB" id="A0A1E7X678"/>
<dbReference type="Proteomes" id="UP000175989">
    <property type="component" value="Unassembled WGS sequence"/>
</dbReference>
<dbReference type="InterPro" id="IPR001148">
    <property type="entry name" value="CA_dom"/>
</dbReference>
<keyword evidence="4" id="KW-0862">Zinc</keyword>
<feature type="signal peptide" evidence="8">
    <location>
        <begin position="1"/>
        <end position="18"/>
    </location>
</feature>
<keyword evidence="8" id="KW-0732">Signal</keyword>
<evidence type="ECO:0000256" key="4">
    <source>
        <dbReference type="ARBA" id="ARBA00022833"/>
    </source>
</evidence>
<keyword evidence="11" id="KW-1185">Reference proteome</keyword>
<dbReference type="SMART" id="SM01057">
    <property type="entry name" value="Carb_anhydrase"/>
    <property type="match status" value="1"/>
</dbReference>
<dbReference type="InterPro" id="IPR036398">
    <property type="entry name" value="CA_dom_sf"/>
</dbReference>
<gene>
    <name evidence="10" type="primary">cah</name>
    <name evidence="10" type="ORF">DUPY_07340</name>
</gene>
<keyword evidence="5 10" id="KW-0456">Lyase</keyword>
<dbReference type="EC" id="4.2.1.1" evidence="2"/>
<dbReference type="CDD" id="cd03124">
    <property type="entry name" value="alpha_CA_prokaryotic_like"/>
    <property type="match status" value="1"/>
</dbReference>
<evidence type="ECO:0000313" key="10">
    <source>
        <dbReference type="EMBL" id="OFA08477.1"/>
    </source>
</evidence>
<comment type="caution">
    <text evidence="10">The sequence shown here is derived from an EMBL/GenBank/DDBJ whole genome shotgun (WGS) entry which is preliminary data.</text>
</comment>
<dbReference type="PROSITE" id="PS51144">
    <property type="entry name" value="ALPHA_CA_2"/>
    <property type="match status" value="1"/>
</dbReference>
<dbReference type="PANTHER" id="PTHR18952">
    <property type="entry name" value="CARBONIC ANHYDRASE"/>
    <property type="match status" value="1"/>
</dbReference>
<evidence type="ECO:0000256" key="6">
    <source>
        <dbReference type="ARBA" id="ARBA00048348"/>
    </source>
</evidence>
<dbReference type="SUPFAM" id="SSF51069">
    <property type="entry name" value="Carbonic anhydrase"/>
    <property type="match status" value="1"/>
</dbReference>
<dbReference type="GO" id="GO:0008270">
    <property type="term" value="F:zinc ion binding"/>
    <property type="evidence" value="ECO:0007669"/>
    <property type="project" value="InterPro"/>
</dbReference>
<dbReference type="PATRIC" id="fig|762836.4.peg.777"/>
<sequence>MRLLLSLIACCCCAAVSANDKQIDPLISPSSKTPLSTLAGARAYGGGAVGLTTSTPPGKVPAGKEAAAKEAPAQDAKEARGASAAGARKSAEPASDPEADLSAKIAARLAAMRATQQARAAAAAANVRKAAAAKAAVAAIPPPPKVYSNVWSYEGEAGPANWAKTNPAWAKCGTGNRQSPIDIRDGMRVDLEQINFDYHPSSFNVTDNGKTVQVMVGRGNFLNVGNRMYELVQFHFHRPSEERINGKGYEMVVHLVHKDSEGRIAMLALLLERGKVQPAIQQVWNNLPLEKMETMAPAESLDPMDLLPARREYYTFMGSMTTPPCEEGVLWLVMKEPITASPAQMAFFSRLYPYNARPVQPSSGRIVKESN</sequence>
<protein>
    <recommendedName>
        <fullName evidence="2">carbonic anhydrase</fullName>
        <ecNumber evidence="2">4.2.1.1</ecNumber>
    </recommendedName>
</protein>
<evidence type="ECO:0000313" key="11">
    <source>
        <dbReference type="Proteomes" id="UP000175989"/>
    </source>
</evidence>
<dbReference type="PANTHER" id="PTHR18952:SF265">
    <property type="entry name" value="CARBONIC ANHYDRASE"/>
    <property type="match status" value="1"/>
</dbReference>
<dbReference type="GO" id="GO:0004089">
    <property type="term" value="F:carbonate dehydratase activity"/>
    <property type="evidence" value="ECO:0007669"/>
    <property type="project" value="UniProtKB-EC"/>
</dbReference>
<dbReference type="EMBL" id="LROM01000048">
    <property type="protein sequence ID" value="OFA08477.1"/>
    <property type="molecule type" value="Genomic_DNA"/>
</dbReference>
<comment type="catalytic activity">
    <reaction evidence="6">
        <text>hydrogencarbonate + H(+) = CO2 + H2O</text>
        <dbReference type="Rhea" id="RHEA:10748"/>
        <dbReference type="ChEBI" id="CHEBI:15377"/>
        <dbReference type="ChEBI" id="CHEBI:15378"/>
        <dbReference type="ChEBI" id="CHEBI:16526"/>
        <dbReference type="ChEBI" id="CHEBI:17544"/>
        <dbReference type="EC" id="4.2.1.1"/>
    </reaction>
</comment>
<dbReference type="InterPro" id="IPR023561">
    <property type="entry name" value="Carbonic_anhydrase_a-class"/>
</dbReference>
<evidence type="ECO:0000256" key="8">
    <source>
        <dbReference type="SAM" id="SignalP"/>
    </source>
</evidence>
<accession>A0A1E7X678</accession>
<evidence type="ECO:0000256" key="7">
    <source>
        <dbReference type="SAM" id="MobiDB-lite"/>
    </source>
</evidence>
<reference evidence="11" key="1">
    <citation type="journal article" date="2016" name="Front. Microbiol.">
        <title>Molecular Keys to the Janthinobacterium and Duganella spp. Interaction with the Plant Pathogen Fusarium graminearum.</title>
        <authorList>
            <person name="Haack F.S."/>
            <person name="Poehlein A."/>
            <person name="Kroger C."/>
            <person name="Voigt C.A."/>
            <person name="Piepenbring M."/>
            <person name="Bode H.B."/>
            <person name="Daniel R."/>
            <person name="Schafer W."/>
            <person name="Streit W.R."/>
        </authorList>
    </citation>
    <scope>NUCLEOTIDE SEQUENCE [LARGE SCALE GENOMIC DNA]</scope>
    <source>
        <strain evidence="11">T54</strain>
    </source>
</reference>
<dbReference type="OrthoDB" id="5327615at2"/>
<feature type="compositionally biased region" description="Low complexity" evidence="7">
    <location>
        <begin position="56"/>
        <end position="74"/>
    </location>
</feature>